<dbReference type="AlphaFoldDB" id="A0A6D2JQJ8"/>
<gene>
    <name evidence="1" type="ORF">MERR_LOCUS26138</name>
</gene>
<name>A0A6D2JQJ8_9BRAS</name>
<proteinExistence type="predicted"/>
<accession>A0A6D2JQJ8</accession>
<protein>
    <submittedName>
        <fullName evidence="1">Uncharacterized protein</fullName>
    </submittedName>
</protein>
<evidence type="ECO:0000313" key="1">
    <source>
        <dbReference type="EMBL" id="CAA7038903.1"/>
    </source>
</evidence>
<reference evidence="1" key="1">
    <citation type="submission" date="2020-01" db="EMBL/GenBank/DDBJ databases">
        <authorList>
            <person name="Mishra B."/>
        </authorList>
    </citation>
    <scope>NUCLEOTIDE SEQUENCE [LARGE SCALE GENOMIC DNA]</scope>
</reference>
<dbReference type="EMBL" id="CACVBM020001200">
    <property type="protein sequence ID" value="CAA7038903.1"/>
    <property type="molecule type" value="Genomic_DNA"/>
</dbReference>
<evidence type="ECO:0000313" key="2">
    <source>
        <dbReference type="Proteomes" id="UP000467841"/>
    </source>
</evidence>
<keyword evidence="2" id="KW-1185">Reference proteome</keyword>
<organism evidence="1 2">
    <name type="scientific">Microthlaspi erraticum</name>
    <dbReference type="NCBI Taxonomy" id="1685480"/>
    <lineage>
        <taxon>Eukaryota</taxon>
        <taxon>Viridiplantae</taxon>
        <taxon>Streptophyta</taxon>
        <taxon>Embryophyta</taxon>
        <taxon>Tracheophyta</taxon>
        <taxon>Spermatophyta</taxon>
        <taxon>Magnoliopsida</taxon>
        <taxon>eudicotyledons</taxon>
        <taxon>Gunneridae</taxon>
        <taxon>Pentapetalae</taxon>
        <taxon>rosids</taxon>
        <taxon>malvids</taxon>
        <taxon>Brassicales</taxon>
        <taxon>Brassicaceae</taxon>
        <taxon>Coluteocarpeae</taxon>
        <taxon>Microthlaspi</taxon>
    </lineage>
</organism>
<dbReference type="Proteomes" id="UP000467841">
    <property type="component" value="Unassembled WGS sequence"/>
</dbReference>
<sequence length="147" mass="16613">MPHIAGQSLRICKIDSTPPLHTLQMSDSLKCLLFRSELVMSELRRSLFAVSYSVLRCRFFLCPPSSSLPHSSGAVSSRLKQYHRNNNNINNAIGCSDKTLNCPYCRRFMNARPRCCDMDKCVFSGTYSQCLGFVSEYSDVKVSAERI</sequence>
<comment type="caution">
    <text evidence="1">The sequence shown here is derived from an EMBL/GenBank/DDBJ whole genome shotgun (WGS) entry which is preliminary data.</text>
</comment>